<dbReference type="AlphaFoldDB" id="A0A1M5VJY1"/>
<dbReference type="InterPro" id="IPR036264">
    <property type="entry name" value="Bact_exopeptidase_dim_dom"/>
</dbReference>
<evidence type="ECO:0000313" key="2">
    <source>
        <dbReference type="EMBL" id="SHH75515.1"/>
    </source>
</evidence>
<dbReference type="SUPFAM" id="SSF55031">
    <property type="entry name" value="Bacterial exopeptidase dimerisation domain"/>
    <property type="match status" value="1"/>
</dbReference>
<reference evidence="2 3" key="1">
    <citation type="submission" date="2016-11" db="EMBL/GenBank/DDBJ databases">
        <authorList>
            <person name="Jaros S."/>
            <person name="Januszkiewicz K."/>
            <person name="Wedrychowicz H."/>
        </authorList>
    </citation>
    <scope>NUCLEOTIDE SEQUENCE [LARGE SCALE GENOMIC DNA]</scope>
    <source>
        <strain evidence="2 3">DSM 10068</strain>
    </source>
</reference>
<feature type="domain" description="Peptidase M20 dimerisation" evidence="1">
    <location>
        <begin position="170"/>
        <end position="267"/>
    </location>
</feature>
<dbReference type="Proteomes" id="UP000183995">
    <property type="component" value="Unassembled WGS sequence"/>
</dbReference>
<dbReference type="Pfam" id="PF07687">
    <property type="entry name" value="M20_dimer"/>
    <property type="match status" value="1"/>
</dbReference>
<dbReference type="Gene3D" id="3.40.630.10">
    <property type="entry name" value="Zn peptidases"/>
    <property type="match status" value="1"/>
</dbReference>
<dbReference type="RefSeq" id="WP_073076432.1">
    <property type="nucleotide sequence ID" value="NZ_FQXV01000002.1"/>
</dbReference>
<dbReference type="EMBL" id="FQXV01000002">
    <property type="protein sequence ID" value="SHH75515.1"/>
    <property type="molecule type" value="Genomic_DNA"/>
</dbReference>
<organism evidence="2 3">
    <name type="scientific">Sporobacter termitidis DSM 10068</name>
    <dbReference type="NCBI Taxonomy" id="1123282"/>
    <lineage>
        <taxon>Bacteria</taxon>
        <taxon>Bacillati</taxon>
        <taxon>Bacillota</taxon>
        <taxon>Clostridia</taxon>
        <taxon>Eubacteriales</taxon>
        <taxon>Oscillospiraceae</taxon>
        <taxon>Sporobacter</taxon>
    </lineage>
</organism>
<dbReference type="Pfam" id="PF01546">
    <property type="entry name" value="Peptidase_M20"/>
    <property type="match status" value="1"/>
</dbReference>
<dbReference type="OrthoDB" id="9776731at2"/>
<evidence type="ECO:0000259" key="1">
    <source>
        <dbReference type="Pfam" id="PF07687"/>
    </source>
</evidence>
<name>A0A1M5VJY1_9FIRM</name>
<accession>A0A1M5VJY1</accession>
<gene>
    <name evidence="2" type="ORF">SAMN02745823_00869</name>
</gene>
<dbReference type="InterPro" id="IPR002933">
    <property type="entry name" value="Peptidase_M20"/>
</dbReference>
<sequence>MEQHIIDTVRALRAELHGLAERSGKEKKTKARLMAFLREHTSLGLVDEGQWFCAIHKEPGACGTVAGDTVAFRADMDALPSGDGAAHLCGHDGHCAVLAGLGLWLEGKRVGKNIVLIFQHAEETGEGGKICARALDKYGVGRVYAFHNIPGWPAGAVLLCRGTFACASRGMVISMAGAPSHAAYPEYGRNPGFAAARLIAALPALTRQGRYNGPAMATLIGADIGGTSFGTAAGSAEVYLTLRAANDGDLDALIAAVKGAAEAEASKDGVSAAVSFRDAFPATVNSPAAADRLESVCRKAGLRCVGVPEPFRWSEDFGWYGKSAEAVMAGIGAGEDWPQLHTENYEFNDDILPSALMLFSALAEFG</sequence>
<dbReference type="STRING" id="1123282.SAMN02745823_00869"/>
<proteinExistence type="predicted"/>
<dbReference type="PANTHER" id="PTHR11014:SF169">
    <property type="entry name" value="CLAN MH, FAMILY M20, PEPTIDASE T-LIKE METALLOPEPTIDASE"/>
    <property type="match status" value="1"/>
</dbReference>
<keyword evidence="3" id="KW-1185">Reference proteome</keyword>
<keyword evidence="2" id="KW-0378">Hydrolase</keyword>
<dbReference type="SUPFAM" id="SSF53187">
    <property type="entry name" value="Zn-dependent exopeptidases"/>
    <property type="match status" value="1"/>
</dbReference>
<dbReference type="GO" id="GO:0016787">
    <property type="term" value="F:hydrolase activity"/>
    <property type="evidence" value="ECO:0007669"/>
    <property type="project" value="UniProtKB-KW"/>
</dbReference>
<dbReference type="Gene3D" id="3.30.70.360">
    <property type="match status" value="1"/>
</dbReference>
<dbReference type="InterPro" id="IPR011650">
    <property type="entry name" value="Peptidase_M20_dimer"/>
</dbReference>
<dbReference type="InterPro" id="IPR017439">
    <property type="entry name" value="Amidohydrolase"/>
</dbReference>
<dbReference type="PANTHER" id="PTHR11014">
    <property type="entry name" value="PEPTIDASE M20 FAMILY MEMBER"/>
    <property type="match status" value="1"/>
</dbReference>
<evidence type="ECO:0000313" key="3">
    <source>
        <dbReference type="Proteomes" id="UP000183995"/>
    </source>
</evidence>
<protein>
    <submittedName>
        <fullName evidence="2">Amidohydrolase</fullName>
    </submittedName>
</protein>